<dbReference type="AlphaFoldDB" id="A0A927EX95"/>
<feature type="chain" id="PRO_5037827489" description="Secreted protein" evidence="1">
    <location>
        <begin position="31"/>
        <end position="175"/>
    </location>
</feature>
<evidence type="ECO:0000313" key="2">
    <source>
        <dbReference type="EMBL" id="MBD3930441.1"/>
    </source>
</evidence>
<evidence type="ECO:0000313" key="3">
    <source>
        <dbReference type="Proteomes" id="UP000632289"/>
    </source>
</evidence>
<reference evidence="2" key="1">
    <citation type="submission" date="2020-09" db="EMBL/GenBank/DDBJ databases">
        <title>Secondary metabolite and genome analysis of marine Streptomyces chumphonensis KK1-2T.</title>
        <authorList>
            <person name="Phongsopitanun W."/>
            <person name="Kanchanasin P."/>
            <person name="Pittayakhajonwut P."/>
            <person name="Suwanborirux K."/>
            <person name="Tanasupawat S."/>
        </authorList>
    </citation>
    <scope>NUCLEOTIDE SEQUENCE</scope>
    <source>
        <strain evidence="2">KK1-2</strain>
    </source>
</reference>
<name>A0A927EX95_9ACTN</name>
<keyword evidence="3" id="KW-1185">Reference proteome</keyword>
<feature type="signal peptide" evidence="1">
    <location>
        <begin position="1"/>
        <end position="30"/>
    </location>
</feature>
<proteinExistence type="predicted"/>
<comment type="caution">
    <text evidence="2">The sequence shown here is derived from an EMBL/GenBank/DDBJ whole genome shotgun (WGS) entry which is preliminary data.</text>
</comment>
<evidence type="ECO:0008006" key="4">
    <source>
        <dbReference type="Google" id="ProtNLM"/>
    </source>
</evidence>
<dbReference type="Proteomes" id="UP000632289">
    <property type="component" value="Unassembled WGS sequence"/>
</dbReference>
<accession>A0A927EX95</accession>
<protein>
    <recommendedName>
        <fullName evidence="4">Secreted protein</fullName>
    </recommendedName>
</protein>
<evidence type="ECO:0000256" key="1">
    <source>
        <dbReference type="SAM" id="SignalP"/>
    </source>
</evidence>
<sequence length="175" mass="18383">MRRTRPVLAVVGLAFATALGPLLPASSAAAGERDTQGAGCDSEYWKYANDGNVRAYSGNDCSGLLGSSPGNDSNWGNSAGGFRGSDNNAASSVLNTGVQDAYDTVAFYDAYNYDFTSSGYGCLKRNELYADKLTDNNFSRGDGNGGGLWYADMDDSISSHQWVGDGACWSGGFIN</sequence>
<organism evidence="2 3">
    <name type="scientific">Streptomyces chumphonensis</name>
    <dbReference type="NCBI Taxonomy" id="1214925"/>
    <lineage>
        <taxon>Bacteria</taxon>
        <taxon>Bacillati</taxon>
        <taxon>Actinomycetota</taxon>
        <taxon>Actinomycetes</taxon>
        <taxon>Kitasatosporales</taxon>
        <taxon>Streptomycetaceae</taxon>
        <taxon>Streptomyces</taxon>
    </lineage>
</organism>
<keyword evidence="1" id="KW-0732">Signal</keyword>
<dbReference type="EMBL" id="JACXYU010000001">
    <property type="protein sequence ID" value="MBD3930441.1"/>
    <property type="molecule type" value="Genomic_DNA"/>
</dbReference>
<dbReference type="RefSeq" id="WP_191207718.1">
    <property type="nucleotide sequence ID" value="NZ_BAABKL010000039.1"/>
</dbReference>
<gene>
    <name evidence="2" type="ORF">IF129_02470</name>
</gene>